<proteinExistence type="predicted"/>
<dbReference type="AlphaFoldDB" id="V9W416"/>
<dbReference type="PRINTS" id="PR01036">
    <property type="entry name" value="TCRTETB"/>
</dbReference>
<protein>
    <submittedName>
        <fullName evidence="2">Uncharacterized protein</fullName>
    </submittedName>
</protein>
<reference evidence="2 3" key="1">
    <citation type="journal article" date="2014" name="PLoS ONE">
        <title>How to Kill the Honey Bee Larva: Genomic Potential and Virulence Mechanisms of Paenibacillus larvae.</title>
        <authorList>
            <person name="Djukic M."/>
            <person name="Brzuszkiewicz E."/>
            <person name="Funfhaus A."/>
            <person name="Voss J."/>
            <person name="Gollnow K."/>
            <person name="Poppinga L."/>
            <person name="Liesegang H."/>
            <person name="Garcia-Gonzalez E."/>
            <person name="Genersch E."/>
            <person name="Daniel R."/>
        </authorList>
    </citation>
    <scope>NUCLEOTIDE SEQUENCE [LARGE SCALE GENOMIC DNA]</scope>
    <source>
        <strain evidence="2 3">DSM 25430</strain>
    </source>
</reference>
<keyword evidence="1" id="KW-0812">Transmembrane</keyword>
<dbReference type="eggNOG" id="COG2814">
    <property type="taxonomic scope" value="Bacteria"/>
</dbReference>
<feature type="transmembrane region" description="Helical" evidence="1">
    <location>
        <begin position="56"/>
        <end position="81"/>
    </location>
</feature>
<keyword evidence="1" id="KW-1133">Transmembrane helix</keyword>
<dbReference type="KEGG" id="plv:ERIC2_c19630"/>
<organism evidence="2 3">
    <name type="scientific">Paenibacillus larvae subsp. larvae DSM 25430</name>
    <dbReference type="NCBI Taxonomy" id="697284"/>
    <lineage>
        <taxon>Bacteria</taxon>
        <taxon>Bacillati</taxon>
        <taxon>Bacillota</taxon>
        <taxon>Bacilli</taxon>
        <taxon>Bacillales</taxon>
        <taxon>Paenibacillaceae</taxon>
        <taxon>Paenibacillus</taxon>
    </lineage>
</organism>
<feature type="transmembrane region" description="Helical" evidence="1">
    <location>
        <begin position="12"/>
        <end position="35"/>
    </location>
</feature>
<dbReference type="InterPro" id="IPR036259">
    <property type="entry name" value="MFS_trans_sf"/>
</dbReference>
<dbReference type="SUPFAM" id="SSF103473">
    <property type="entry name" value="MFS general substrate transporter"/>
    <property type="match status" value="1"/>
</dbReference>
<dbReference type="EMBL" id="CP003355">
    <property type="protein sequence ID" value="AHD05756.1"/>
    <property type="molecule type" value="Genomic_DNA"/>
</dbReference>
<evidence type="ECO:0000313" key="3">
    <source>
        <dbReference type="Proteomes" id="UP000029431"/>
    </source>
</evidence>
<name>V9W416_9BACL</name>
<sequence>MSRLVSVGILSFALFTTMYHWVYLASSIVWFVLLACHTRRQREPFLEPFLFRNKRYISGVLIGALLLGTVAGFISMVPYLMREVYQYADRPHRKQYSISGYIKCNLIRNARGDAG</sequence>
<keyword evidence="3" id="KW-1185">Reference proteome</keyword>
<keyword evidence="1" id="KW-0472">Membrane</keyword>
<gene>
    <name evidence="2" type="ORF">ERIC2_c19630</name>
</gene>
<dbReference type="HOGENOM" id="CLU_2106547_0_0_9"/>
<accession>V9W416</accession>
<evidence type="ECO:0000256" key="1">
    <source>
        <dbReference type="SAM" id="Phobius"/>
    </source>
</evidence>
<dbReference type="Proteomes" id="UP000029431">
    <property type="component" value="Chromosome"/>
</dbReference>
<evidence type="ECO:0000313" key="2">
    <source>
        <dbReference type="EMBL" id="AHD05756.1"/>
    </source>
</evidence>